<dbReference type="SMART" id="SM00342">
    <property type="entry name" value="HTH_ARAC"/>
    <property type="match status" value="1"/>
</dbReference>
<evidence type="ECO:0000313" key="7">
    <source>
        <dbReference type="Proteomes" id="UP000000366"/>
    </source>
</evidence>
<dbReference type="AlphaFoldDB" id="A2SJ73"/>
<dbReference type="Pfam" id="PF14525">
    <property type="entry name" value="AraC_binding_2"/>
    <property type="match status" value="1"/>
</dbReference>
<sequence>MRRAAPRSYDGPHPPRPSAVASRRPEVDRQTSSLVDCWEDPAVWSTERVAPSKQFDCWRDFVIDAHLHWSIRPIRCERFPAFIRQGRFDGFRVTHLTSAQGGIVGTRGAREMAQDSEALYNLIYIAEGSICLVIDDEELTLTPGSFALWDSARPMTFITGAGLRQITLAVPQRELQLALPRAGEFVGRRFAATSGLSRLFVDHLISLDARFGELPRGNAGHVLHASVELLASTLSAQAEPCAGRSGKIVLQGVMAYIDRHLDDPELDTRRVASDCGITERHLHRLFERADTTAAAWIRRQRLDRCRQDLRAAETAHLSITQIAYRWGFGDSSSFSKIFKREFASSPKDYRAAGGFSSQARRASSGWAT</sequence>
<keyword evidence="2" id="KW-0238">DNA-binding</keyword>
<dbReference type="InterPro" id="IPR035418">
    <property type="entry name" value="AraC-bd_2"/>
</dbReference>
<feature type="domain" description="HTH araC/xylS-type" evidence="5">
    <location>
        <begin position="251"/>
        <end position="352"/>
    </location>
</feature>
<evidence type="ECO:0000256" key="3">
    <source>
        <dbReference type="ARBA" id="ARBA00023163"/>
    </source>
</evidence>
<gene>
    <name evidence="6" type="ordered locus">Mpe_A2658</name>
</gene>
<dbReference type="PRINTS" id="PR00032">
    <property type="entry name" value="HTHARAC"/>
</dbReference>
<evidence type="ECO:0000256" key="1">
    <source>
        <dbReference type="ARBA" id="ARBA00023015"/>
    </source>
</evidence>
<keyword evidence="1" id="KW-0805">Transcription regulation</keyword>
<organism evidence="6 7">
    <name type="scientific">Methylibium petroleiphilum (strain ATCC BAA-1232 / LMG 22953 / PM1)</name>
    <dbReference type="NCBI Taxonomy" id="420662"/>
    <lineage>
        <taxon>Bacteria</taxon>
        <taxon>Pseudomonadati</taxon>
        <taxon>Pseudomonadota</taxon>
        <taxon>Betaproteobacteria</taxon>
        <taxon>Burkholderiales</taxon>
        <taxon>Sphaerotilaceae</taxon>
        <taxon>Methylibium</taxon>
    </lineage>
</organism>
<dbReference type="Pfam" id="PF12833">
    <property type="entry name" value="HTH_18"/>
    <property type="match status" value="1"/>
</dbReference>
<reference evidence="6 7" key="1">
    <citation type="journal article" date="2007" name="J. Bacteriol.">
        <title>Whole-genome analysis of the methyl tert-butyl ether-degrading beta-proteobacterium Methylibium petroleiphilum PM1.</title>
        <authorList>
            <person name="Kane S.R."/>
            <person name="Chakicherla A.Y."/>
            <person name="Chain P.S.G."/>
            <person name="Schmidt R."/>
            <person name="Shin M.W."/>
            <person name="Legler T.C."/>
            <person name="Scow K.M."/>
            <person name="Larimer F.W."/>
            <person name="Lucas S.M."/>
            <person name="Richardson P.M."/>
            <person name="Hristova K.R."/>
        </authorList>
    </citation>
    <scope>NUCLEOTIDE SEQUENCE [LARGE SCALE GENOMIC DNA]</scope>
    <source>
        <strain evidence="7">ATCC BAA-1232 / LMG 22953 / PM1</strain>
    </source>
</reference>
<evidence type="ECO:0000256" key="4">
    <source>
        <dbReference type="SAM" id="MobiDB-lite"/>
    </source>
</evidence>
<dbReference type="EMBL" id="CP000555">
    <property type="protein sequence ID" value="ABM95612.1"/>
    <property type="molecule type" value="Genomic_DNA"/>
</dbReference>
<dbReference type="InterPro" id="IPR009057">
    <property type="entry name" value="Homeodomain-like_sf"/>
</dbReference>
<protein>
    <submittedName>
        <fullName evidence="6">Transcriptional regulator, AraC family</fullName>
    </submittedName>
</protein>
<dbReference type="Proteomes" id="UP000000366">
    <property type="component" value="Chromosome"/>
</dbReference>
<dbReference type="GO" id="GO:0003700">
    <property type="term" value="F:DNA-binding transcription factor activity"/>
    <property type="evidence" value="ECO:0007669"/>
    <property type="project" value="InterPro"/>
</dbReference>
<dbReference type="Gene3D" id="1.10.10.60">
    <property type="entry name" value="Homeodomain-like"/>
    <property type="match status" value="1"/>
</dbReference>
<accession>A2SJ73</accession>
<keyword evidence="3" id="KW-0804">Transcription</keyword>
<dbReference type="HOGENOM" id="CLU_049704_4_1_4"/>
<evidence type="ECO:0000256" key="2">
    <source>
        <dbReference type="ARBA" id="ARBA00023125"/>
    </source>
</evidence>
<dbReference type="InterPro" id="IPR020449">
    <property type="entry name" value="Tscrpt_reg_AraC-type_HTH"/>
</dbReference>
<dbReference type="InterPro" id="IPR018060">
    <property type="entry name" value="HTH_AraC"/>
</dbReference>
<dbReference type="PANTHER" id="PTHR46796">
    <property type="entry name" value="HTH-TYPE TRANSCRIPTIONAL ACTIVATOR RHAS-RELATED"/>
    <property type="match status" value="1"/>
</dbReference>
<dbReference type="eggNOG" id="COG2207">
    <property type="taxonomic scope" value="Bacteria"/>
</dbReference>
<dbReference type="PROSITE" id="PS01124">
    <property type="entry name" value="HTH_ARAC_FAMILY_2"/>
    <property type="match status" value="1"/>
</dbReference>
<evidence type="ECO:0000259" key="5">
    <source>
        <dbReference type="PROSITE" id="PS01124"/>
    </source>
</evidence>
<dbReference type="PANTHER" id="PTHR46796:SF6">
    <property type="entry name" value="ARAC SUBFAMILY"/>
    <property type="match status" value="1"/>
</dbReference>
<keyword evidence="7" id="KW-1185">Reference proteome</keyword>
<feature type="region of interest" description="Disordered" evidence="4">
    <location>
        <begin position="1"/>
        <end position="28"/>
    </location>
</feature>
<proteinExistence type="predicted"/>
<dbReference type="STRING" id="420662.Mpe_A2658"/>
<evidence type="ECO:0000313" key="6">
    <source>
        <dbReference type="EMBL" id="ABM95612.1"/>
    </source>
</evidence>
<dbReference type="SUPFAM" id="SSF46689">
    <property type="entry name" value="Homeodomain-like"/>
    <property type="match status" value="1"/>
</dbReference>
<dbReference type="KEGG" id="mpt:Mpe_A2658"/>
<dbReference type="InterPro" id="IPR050204">
    <property type="entry name" value="AraC_XylS_family_regulators"/>
</dbReference>
<name>A2SJ73_METPP</name>
<dbReference type="GO" id="GO:0043565">
    <property type="term" value="F:sequence-specific DNA binding"/>
    <property type="evidence" value="ECO:0007669"/>
    <property type="project" value="InterPro"/>
</dbReference>